<evidence type="ECO:0000256" key="6">
    <source>
        <dbReference type="ARBA" id="ARBA00022741"/>
    </source>
</evidence>
<dbReference type="RefSeq" id="WP_345163639.1">
    <property type="nucleotide sequence ID" value="NZ_BAABGX010000001.1"/>
</dbReference>
<evidence type="ECO:0000259" key="13">
    <source>
        <dbReference type="PROSITE" id="PS00794"/>
    </source>
</evidence>
<evidence type="ECO:0000256" key="5">
    <source>
        <dbReference type="ARBA" id="ARBA00022679"/>
    </source>
</evidence>
<evidence type="ECO:0000313" key="15">
    <source>
        <dbReference type="Proteomes" id="UP001501844"/>
    </source>
</evidence>
<dbReference type="Proteomes" id="UP001501844">
    <property type="component" value="Unassembled WGS sequence"/>
</dbReference>
<keyword evidence="6" id="KW-0547">Nucleotide-binding</keyword>
<keyword evidence="8" id="KW-0067">ATP-binding</keyword>
<dbReference type="InterPro" id="IPR035907">
    <property type="entry name" value="Hppk_sf"/>
</dbReference>
<evidence type="ECO:0000256" key="10">
    <source>
        <dbReference type="ARBA" id="ARBA00029409"/>
    </source>
</evidence>
<dbReference type="EC" id="2.7.6.3" evidence="3"/>
<keyword evidence="7" id="KW-0418">Kinase</keyword>
<evidence type="ECO:0000256" key="2">
    <source>
        <dbReference type="ARBA" id="ARBA00005810"/>
    </source>
</evidence>
<sequence length="160" mass="18116">MKPLFLLLGSNLGDRVSYLQEAYHRLSAVFGETGQKSSLYETAAWGLEAQPAFLNQALLFHSDLPATELLTITQHVEQELGRERKERWGARVIDVDILLYGNTILHTLTLTIPHPHLHLRRFTLAPLVELAPDFIHPILEKTMAQLLADCPDPLEVRLMC</sequence>
<comment type="similarity">
    <text evidence="2">Belongs to the HPPK family.</text>
</comment>
<evidence type="ECO:0000256" key="8">
    <source>
        <dbReference type="ARBA" id="ARBA00022840"/>
    </source>
</evidence>
<accession>A0ABP8FDL6</accession>
<dbReference type="PANTHER" id="PTHR43071">
    <property type="entry name" value="2-AMINO-4-HYDROXY-6-HYDROXYMETHYLDIHYDROPTERIDINE PYROPHOSPHOKINASE"/>
    <property type="match status" value="1"/>
</dbReference>
<evidence type="ECO:0000313" key="14">
    <source>
        <dbReference type="EMBL" id="GAA4301272.1"/>
    </source>
</evidence>
<keyword evidence="15" id="KW-1185">Reference proteome</keyword>
<evidence type="ECO:0000256" key="12">
    <source>
        <dbReference type="ARBA" id="ARBA00033413"/>
    </source>
</evidence>
<evidence type="ECO:0000256" key="4">
    <source>
        <dbReference type="ARBA" id="ARBA00016218"/>
    </source>
</evidence>
<feature type="domain" description="7,8-dihydro-6-hydroxymethylpterin-pyrophosphokinase" evidence="13">
    <location>
        <begin position="87"/>
        <end position="98"/>
    </location>
</feature>
<evidence type="ECO:0000256" key="9">
    <source>
        <dbReference type="ARBA" id="ARBA00022909"/>
    </source>
</evidence>
<dbReference type="NCBIfam" id="TIGR01498">
    <property type="entry name" value="folK"/>
    <property type="match status" value="1"/>
</dbReference>
<comment type="function">
    <text evidence="10">Catalyzes the transfer of pyrophosphate from adenosine triphosphate (ATP) to 6-hydroxymethyl-7,8-dihydropterin, an enzymatic step in folate biosynthesis pathway.</text>
</comment>
<dbReference type="PANTHER" id="PTHR43071:SF1">
    <property type="entry name" value="2-AMINO-4-HYDROXY-6-HYDROXYMETHYLDIHYDROPTERIDINE PYROPHOSPHOKINASE"/>
    <property type="match status" value="1"/>
</dbReference>
<evidence type="ECO:0000256" key="1">
    <source>
        <dbReference type="ARBA" id="ARBA00005051"/>
    </source>
</evidence>
<keyword evidence="9" id="KW-0289">Folate biosynthesis</keyword>
<evidence type="ECO:0000256" key="11">
    <source>
        <dbReference type="ARBA" id="ARBA00029766"/>
    </source>
</evidence>
<reference evidence="15" key="1">
    <citation type="journal article" date="2019" name="Int. J. Syst. Evol. Microbiol.">
        <title>The Global Catalogue of Microorganisms (GCM) 10K type strain sequencing project: providing services to taxonomists for standard genome sequencing and annotation.</title>
        <authorList>
            <consortium name="The Broad Institute Genomics Platform"/>
            <consortium name="The Broad Institute Genome Sequencing Center for Infectious Disease"/>
            <person name="Wu L."/>
            <person name="Ma J."/>
        </authorList>
    </citation>
    <scope>NUCLEOTIDE SEQUENCE [LARGE SCALE GENOMIC DNA]</scope>
    <source>
        <strain evidence="15">JCM 17917</strain>
    </source>
</reference>
<protein>
    <recommendedName>
        <fullName evidence="4">2-amino-4-hydroxy-6-hydroxymethyldihydropteridine pyrophosphokinase</fullName>
        <ecNumber evidence="3">2.7.6.3</ecNumber>
    </recommendedName>
    <alternativeName>
        <fullName evidence="11">6-hydroxymethyl-7,8-dihydropterin pyrophosphokinase</fullName>
    </alternativeName>
    <alternativeName>
        <fullName evidence="12">7,8-dihydro-6-hydroxymethylpterin-pyrophosphokinase</fullName>
    </alternativeName>
</protein>
<name>A0ABP8FDL6_9BACT</name>
<evidence type="ECO:0000256" key="7">
    <source>
        <dbReference type="ARBA" id="ARBA00022777"/>
    </source>
</evidence>
<dbReference type="InterPro" id="IPR000550">
    <property type="entry name" value="Hppk"/>
</dbReference>
<dbReference type="SUPFAM" id="SSF55083">
    <property type="entry name" value="6-hydroxymethyl-7,8-dihydropterin pyrophosphokinase, HPPK"/>
    <property type="match status" value="1"/>
</dbReference>
<dbReference type="Pfam" id="PF01288">
    <property type="entry name" value="HPPK"/>
    <property type="match status" value="1"/>
</dbReference>
<dbReference type="CDD" id="cd00483">
    <property type="entry name" value="HPPK"/>
    <property type="match status" value="1"/>
</dbReference>
<proteinExistence type="inferred from homology"/>
<dbReference type="EMBL" id="BAABGX010000001">
    <property type="protein sequence ID" value="GAA4301272.1"/>
    <property type="molecule type" value="Genomic_DNA"/>
</dbReference>
<evidence type="ECO:0000256" key="3">
    <source>
        <dbReference type="ARBA" id="ARBA00013253"/>
    </source>
</evidence>
<comment type="pathway">
    <text evidence="1">Cofactor biosynthesis; tetrahydrofolate biosynthesis; 2-amino-4-hydroxy-6-hydroxymethyl-7,8-dihydropteridine diphosphate from 7,8-dihydroneopterin triphosphate: step 4/4.</text>
</comment>
<keyword evidence="5" id="KW-0808">Transferase</keyword>
<organism evidence="14 15">
    <name type="scientific">Nibribacter koreensis</name>
    <dbReference type="NCBI Taxonomy" id="1084519"/>
    <lineage>
        <taxon>Bacteria</taxon>
        <taxon>Pseudomonadati</taxon>
        <taxon>Bacteroidota</taxon>
        <taxon>Cytophagia</taxon>
        <taxon>Cytophagales</taxon>
        <taxon>Hymenobacteraceae</taxon>
        <taxon>Nibribacter</taxon>
    </lineage>
</organism>
<dbReference type="Gene3D" id="3.30.70.560">
    <property type="entry name" value="7,8-Dihydro-6-hydroxymethylpterin-pyrophosphokinase HPPK"/>
    <property type="match status" value="1"/>
</dbReference>
<gene>
    <name evidence="14" type="primary">folK</name>
    <name evidence="14" type="ORF">GCM10023183_12220</name>
</gene>
<comment type="caution">
    <text evidence="14">The sequence shown here is derived from an EMBL/GenBank/DDBJ whole genome shotgun (WGS) entry which is preliminary data.</text>
</comment>
<dbReference type="PROSITE" id="PS00794">
    <property type="entry name" value="HPPK"/>
    <property type="match status" value="1"/>
</dbReference>